<reference evidence="1 2" key="1">
    <citation type="submission" date="2020-09" db="EMBL/GenBank/DDBJ databases">
        <title>Pedobacter sp. SW-16 isolated from soil near Yeocheon.</title>
        <authorList>
            <person name="Im H.S."/>
            <person name="Joung Y."/>
            <person name="Lee S.-S."/>
        </authorList>
    </citation>
    <scope>NUCLEOTIDE SEQUENCE [LARGE SCALE GENOMIC DNA]</scope>
    <source>
        <strain evidence="1 2">SW-16</strain>
    </source>
</reference>
<organism evidence="1 2">
    <name type="scientific">Pedobacter riviphilus</name>
    <dbReference type="NCBI Taxonomy" id="2766984"/>
    <lineage>
        <taxon>Bacteria</taxon>
        <taxon>Pseudomonadati</taxon>
        <taxon>Bacteroidota</taxon>
        <taxon>Sphingobacteriia</taxon>
        <taxon>Sphingobacteriales</taxon>
        <taxon>Sphingobacteriaceae</taxon>
        <taxon>Pedobacter</taxon>
    </lineage>
</organism>
<gene>
    <name evidence="1" type="ORF">H9N25_10850</name>
</gene>
<evidence type="ECO:0000313" key="2">
    <source>
        <dbReference type="Proteomes" id="UP000516439"/>
    </source>
</evidence>
<accession>A0ABX6TNQ5</accession>
<sequence>MNRKTIIILGLLLTTMSVYSQIEKPLRRSYPAKKTGENDSPYQKEGMLFRLKYEHADCSYEILINDMPVTSHFGLGERSGLTVNLNQYILQPGKQEVTIRLYPAKKDETVFAPSLSPNSSVKVEISKNKEPMSILDQMNAKDKGQQYQWQVLSYQTPKLDNKPQNFTEYKTSFILDNKDINWKIAGWDKSQNLQNSAKIRKEVDAFYSDFKKTLEEGNQQKYLSMLKQSIHEEAASTPWNKDAEKDLTKSMADYAVEKRSFIYPCPDAELKFYGGGKVVTLVCKDPQTYGYSPLISKTAKNMMPKAHTFYLHKPEGSDKLEILR</sequence>
<protein>
    <submittedName>
        <fullName evidence="1">Uncharacterized protein</fullName>
    </submittedName>
</protein>
<dbReference type="RefSeq" id="WP_190328906.1">
    <property type="nucleotide sequence ID" value="NZ_CP061171.1"/>
</dbReference>
<dbReference type="Proteomes" id="UP000516439">
    <property type="component" value="Chromosome"/>
</dbReference>
<proteinExistence type="predicted"/>
<evidence type="ECO:0000313" key="1">
    <source>
        <dbReference type="EMBL" id="QNR86841.1"/>
    </source>
</evidence>
<name>A0ABX6TNQ5_9SPHI</name>
<dbReference type="EMBL" id="CP061171">
    <property type="protein sequence ID" value="QNR86841.1"/>
    <property type="molecule type" value="Genomic_DNA"/>
</dbReference>
<keyword evidence="2" id="KW-1185">Reference proteome</keyword>